<accession>A0ABD5Z107</accession>
<feature type="domain" description="Gfo/Idh/MocA-like oxidoreductase N-terminal" evidence="1">
    <location>
        <begin position="1"/>
        <end position="121"/>
    </location>
</feature>
<dbReference type="AlphaFoldDB" id="A0ABD5Z107"/>
<organism evidence="3 4">
    <name type="scientific">Halospeciosus flavus</name>
    <dbReference type="NCBI Taxonomy" id="3032283"/>
    <lineage>
        <taxon>Archaea</taxon>
        <taxon>Methanobacteriati</taxon>
        <taxon>Methanobacteriota</taxon>
        <taxon>Stenosarchaea group</taxon>
        <taxon>Halobacteria</taxon>
        <taxon>Halobacteriales</taxon>
        <taxon>Halobacteriaceae</taxon>
        <taxon>Halospeciosus</taxon>
    </lineage>
</organism>
<dbReference type="InterPro" id="IPR051450">
    <property type="entry name" value="Gfo/Idh/MocA_Oxidoreductases"/>
</dbReference>
<dbReference type="SUPFAM" id="SSF55347">
    <property type="entry name" value="Glyceraldehyde-3-phosphate dehydrogenase-like, C-terminal domain"/>
    <property type="match status" value="1"/>
</dbReference>
<protein>
    <submittedName>
        <fullName evidence="3">Gfo/Idh/MocA family protein</fullName>
    </submittedName>
</protein>
<dbReference type="Gene3D" id="3.40.50.720">
    <property type="entry name" value="NAD(P)-binding Rossmann-like Domain"/>
    <property type="match status" value="1"/>
</dbReference>
<evidence type="ECO:0000259" key="1">
    <source>
        <dbReference type="Pfam" id="PF01408"/>
    </source>
</evidence>
<dbReference type="RefSeq" id="WP_279528795.1">
    <property type="nucleotide sequence ID" value="NZ_CP122312.1"/>
</dbReference>
<dbReference type="PANTHER" id="PTHR43377">
    <property type="entry name" value="BILIVERDIN REDUCTASE A"/>
    <property type="match status" value="1"/>
</dbReference>
<dbReference type="PANTHER" id="PTHR43377:SF1">
    <property type="entry name" value="BILIVERDIN REDUCTASE A"/>
    <property type="match status" value="1"/>
</dbReference>
<dbReference type="Pfam" id="PF22725">
    <property type="entry name" value="GFO_IDH_MocA_C3"/>
    <property type="match status" value="1"/>
</dbReference>
<comment type="caution">
    <text evidence="3">The sequence shown here is derived from an EMBL/GenBank/DDBJ whole genome shotgun (WGS) entry which is preliminary data.</text>
</comment>
<feature type="domain" description="GFO/IDH/MocA-like oxidoreductase" evidence="2">
    <location>
        <begin position="130"/>
        <end position="236"/>
    </location>
</feature>
<sequence>MKYAVVGTGYWGENHVRVATELRDEGHVDEVVVCDVDEQRAADAAGTFDLDYVTDTSDLADLGVDAATVATPSPTHESVATDLLEDGVDLLVEKPLALDGETAWNIVDAADRHDRTLGVGHIFRFHPALRELKRRVERGDLGDLRYLTSNRFAFRTPRKTAGALHSLAVHDVDIYRYLLGEDPDTVTARCDSFVRDDVDETATLLLGYGDVTGHVSVSWHVPVFGKERHLVAVGSERTAYIDYLEDTKLEVYDSRFFEEGGTLRRRDEGKQVHEAPQREPLKAEVEEFVAASEGRATFSAPGEVGARAVDLLDAATASDEQGREVEL</sequence>
<proteinExistence type="predicted"/>
<dbReference type="EMBL" id="JBHTAR010000011">
    <property type="protein sequence ID" value="MFC7198837.1"/>
    <property type="molecule type" value="Genomic_DNA"/>
</dbReference>
<evidence type="ECO:0000313" key="3">
    <source>
        <dbReference type="EMBL" id="MFC7198837.1"/>
    </source>
</evidence>
<keyword evidence="4" id="KW-1185">Reference proteome</keyword>
<name>A0ABD5Z107_9EURY</name>
<reference evidence="3 4" key="1">
    <citation type="journal article" date="2019" name="Int. J. Syst. Evol. Microbiol.">
        <title>The Global Catalogue of Microorganisms (GCM) 10K type strain sequencing project: providing services to taxonomists for standard genome sequencing and annotation.</title>
        <authorList>
            <consortium name="The Broad Institute Genomics Platform"/>
            <consortium name="The Broad Institute Genome Sequencing Center for Infectious Disease"/>
            <person name="Wu L."/>
            <person name="Ma J."/>
        </authorList>
    </citation>
    <scope>NUCLEOTIDE SEQUENCE [LARGE SCALE GENOMIC DNA]</scope>
    <source>
        <strain evidence="3 4">XZGYJ-43</strain>
    </source>
</reference>
<dbReference type="Proteomes" id="UP001596447">
    <property type="component" value="Unassembled WGS sequence"/>
</dbReference>
<dbReference type="InterPro" id="IPR000683">
    <property type="entry name" value="Gfo/Idh/MocA-like_OxRdtase_N"/>
</dbReference>
<dbReference type="InterPro" id="IPR036291">
    <property type="entry name" value="NAD(P)-bd_dom_sf"/>
</dbReference>
<evidence type="ECO:0000313" key="4">
    <source>
        <dbReference type="Proteomes" id="UP001596447"/>
    </source>
</evidence>
<dbReference type="InterPro" id="IPR055170">
    <property type="entry name" value="GFO_IDH_MocA-like_dom"/>
</dbReference>
<evidence type="ECO:0000259" key="2">
    <source>
        <dbReference type="Pfam" id="PF22725"/>
    </source>
</evidence>
<dbReference type="Gene3D" id="3.30.360.10">
    <property type="entry name" value="Dihydrodipicolinate Reductase, domain 2"/>
    <property type="match status" value="1"/>
</dbReference>
<dbReference type="Pfam" id="PF01408">
    <property type="entry name" value="GFO_IDH_MocA"/>
    <property type="match status" value="1"/>
</dbReference>
<gene>
    <name evidence="3" type="ORF">ACFQJ9_05280</name>
</gene>
<dbReference type="SUPFAM" id="SSF51735">
    <property type="entry name" value="NAD(P)-binding Rossmann-fold domains"/>
    <property type="match status" value="1"/>
</dbReference>